<feature type="domain" description="4Fe-4S ferredoxin-type" evidence="5">
    <location>
        <begin position="227"/>
        <end position="256"/>
    </location>
</feature>
<comment type="caution">
    <text evidence="6">The sequence shown here is derived from an EMBL/GenBank/DDBJ whole genome shotgun (WGS) entry which is preliminary data.</text>
</comment>
<keyword evidence="1" id="KW-0004">4Fe-4S</keyword>
<evidence type="ECO:0000259" key="5">
    <source>
        <dbReference type="PROSITE" id="PS51379"/>
    </source>
</evidence>
<dbReference type="AlphaFoldDB" id="A0A2A2F3T0"/>
<keyword evidence="2" id="KW-0479">Metal-binding</keyword>
<feature type="domain" description="4Fe-4S ferredoxin-type" evidence="5">
    <location>
        <begin position="187"/>
        <end position="223"/>
    </location>
</feature>
<dbReference type="GO" id="GO:0051539">
    <property type="term" value="F:4 iron, 4 sulfur cluster binding"/>
    <property type="evidence" value="ECO:0007669"/>
    <property type="project" value="UniProtKB-KW"/>
</dbReference>
<keyword evidence="7" id="KW-1185">Reference proteome</keyword>
<dbReference type="GO" id="GO:0046872">
    <property type="term" value="F:metal ion binding"/>
    <property type="evidence" value="ECO:0007669"/>
    <property type="project" value="UniProtKB-KW"/>
</dbReference>
<dbReference type="PROSITE" id="PS51379">
    <property type="entry name" value="4FE4S_FER_2"/>
    <property type="match status" value="4"/>
</dbReference>
<reference evidence="6 7" key="1">
    <citation type="submission" date="2017-08" db="EMBL/GenBank/DDBJ databases">
        <title>Halomonas alkalisoli sp. nov., isolated from saline alkaline soil.</title>
        <authorList>
            <person name="Wang D."/>
            <person name="Zhang G."/>
        </authorList>
    </citation>
    <scope>NUCLEOTIDE SEQUENCE [LARGE SCALE GENOMIC DNA]</scope>
    <source>
        <strain evidence="6 7">WRN001</strain>
    </source>
</reference>
<dbReference type="Gene3D" id="3.30.70.20">
    <property type="match status" value="2"/>
</dbReference>
<keyword evidence="4" id="KW-0411">Iron-sulfur</keyword>
<dbReference type="Pfam" id="PF12838">
    <property type="entry name" value="Fer4_7"/>
    <property type="match status" value="1"/>
</dbReference>
<sequence>MMQRIALTQLDAQHNRQAKSAALTRVSWPTNLTPASVSYQSHGHVLIIGEAASCRAACDALAPHLGAEALSSITLMVDAAGSAAATLDELPPNVICQRADFTRQTLSISGYLGNFSVLLEGAGESIDLAKASLTRPHFDLVLDLGATPCLTLELPPPGYHAVTPGSDAYHDTLASLPEMIGEFDKPKYFQIDHDLCAHAGRGQQGCTRCLEVCPADAIASQQKRIEAWIEIDPFRCHGAGSCTAACPTGAIQYRLPKPEALQDYIARLLAAYHEADGQAAVIRFADHASLAAETSEPAGHILDVPLEELGAAGLDDWLLALTQGASEVRIQRPVELPPRMAAQVETQLAEAHALLEALGHDRRRLVLLEAGSDGAQRDALPTLQALPVGPLATGTKRHRLNASLDWLGQHGSPSGERHDLPQGAPFGGLAIDSDACTLCMSCVAVCPTPALKGGEASPQLSLREADCIQCGLCDSACPENAISLVPGFLASDARSERQIAKQEPAFECISCGKPFATVSTIASIKAKLADHPYFAGDAMARLEMCEDCRVKDVWHELARNPHAQLKV</sequence>
<evidence type="ECO:0000256" key="3">
    <source>
        <dbReference type="ARBA" id="ARBA00023004"/>
    </source>
</evidence>
<evidence type="ECO:0000256" key="2">
    <source>
        <dbReference type="ARBA" id="ARBA00022723"/>
    </source>
</evidence>
<dbReference type="EMBL" id="NSKB01000001">
    <property type="protein sequence ID" value="PAU79327.1"/>
    <property type="molecule type" value="Genomic_DNA"/>
</dbReference>
<dbReference type="Proteomes" id="UP000217771">
    <property type="component" value="Unassembled WGS sequence"/>
</dbReference>
<evidence type="ECO:0000313" key="7">
    <source>
        <dbReference type="Proteomes" id="UP000217771"/>
    </source>
</evidence>
<gene>
    <name evidence="6" type="ORF">CK498_02845</name>
</gene>
<feature type="domain" description="4Fe-4S ferredoxin-type" evidence="5">
    <location>
        <begin position="458"/>
        <end position="487"/>
    </location>
</feature>
<dbReference type="OrthoDB" id="9808559at2"/>
<protein>
    <submittedName>
        <fullName evidence="6">4Fe-4S ferredoxin</fullName>
    </submittedName>
</protein>
<evidence type="ECO:0000313" key="6">
    <source>
        <dbReference type="EMBL" id="PAU79327.1"/>
    </source>
</evidence>
<dbReference type="PROSITE" id="PS00198">
    <property type="entry name" value="4FE4S_FER_1"/>
    <property type="match status" value="2"/>
</dbReference>
<accession>A0A2A2F3T0</accession>
<feature type="domain" description="4Fe-4S ferredoxin-type" evidence="5">
    <location>
        <begin position="427"/>
        <end position="456"/>
    </location>
</feature>
<dbReference type="RefSeq" id="WP_095619337.1">
    <property type="nucleotide sequence ID" value="NZ_NSKB01000001.1"/>
</dbReference>
<name>A0A2A2F3T0_9GAMM</name>
<dbReference type="InterPro" id="IPR017896">
    <property type="entry name" value="4Fe4S_Fe-S-bd"/>
</dbReference>
<keyword evidence="3" id="KW-0408">Iron</keyword>
<dbReference type="PANTHER" id="PTHR43687">
    <property type="entry name" value="ADENYLYLSULFATE REDUCTASE, BETA SUBUNIT"/>
    <property type="match status" value="1"/>
</dbReference>
<dbReference type="InterPro" id="IPR017900">
    <property type="entry name" value="4Fe4S_Fe_S_CS"/>
</dbReference>
<evidence type="ECO:0000256" key="4">
    <source>
        <dbReference type="ARBA" id="ARBA00023014"/>
    </source>
</evidence>
<dbReference type="InterPro" id="IPR050572">
    <property type="entry name" value="Fe-S_Ferredoxin"/>
</dbReference>
<proteinExistence type="predicted"/>
<dbReference type="PANTHER" id="PTHR43687:SF4">
    <property type="entry name" value="BLR5484 PROTEIN"/>
    <property type="match status" value="1"/>
</dbReference>
<dbReference type="Pfam" id="PF13187">
    <property type="entry name" value="Fer4_9"/>
    <property type="match status" value="1"/>
</dbReference>
<organism evidence="6 7">
    <name type="scientific">Halomonas salipaludis</name>
    <dbReference type="NCBI Taxonomy" id="2032625"/>
    <lineage>
        <taxon>Bacteria</taxon>
        <taxon>Pseudomonadati</taxon>
        <taxon>Pseudomonadota</taxon>
        <taxon>Gammaproteobacteria</taxon>
        <taxon>Oceanospirillales</taxon>
        <taxon>Halomonadaceae</taxon>
        <taxon>Halomonas</taxon>
    </lineage>
</organism>
<dbReference type="SUPFAM" id="SSF54862">
    <property type="entry name" value="4Fe-4S ferredoxins"/>
    <property type="match status" value="1"/>
</dbReference>
<evidence type="ECO:0000256" key="1">
    <source>
        <dbReference type="ARBA" id="ARBA00022485"/>
    </source>
</evidence>